<gene>
    <name evidence="2" type="ORF">NCTC13063_02143</name>
</gene>
<sequence length="383" mass="43138">MMAMMKRLMILILLVPALGVRALTLREGRHYSVSYEKQHLLYNRGGDVSVIDAELEIPEVLDGVPIGPLQQYISKELFGRPADDVHAAYEGWLDSFGSPVTARFEEIPDDERFCYADVLLQLLYYEPRCYVSFRMSLRVTPAKKSSRQARSLSRLFTYDMTTGKVLTEKELLKHSLFSEESDGTNRFSTYLLNHSTTDFSITGLPGMVSFLGALAGRSMHFDTTWYYATDPVTSVSDKVDVPLGELDHLLSSTTRKLLKARPVESGAMESVRAFYAGGDSVYVVVDTMPRPAVDSIPMTVAFSRSVRVLPDEVRKDPRGSLVCRFVVESDGSASNIRVVRPSSPYFDRLVANFVRLMPRMRPGMLNGRPVRTLFTFPLSVRWQ</sequence>
<feature type="domain" description="TonB C-terminal" evidence="1">
    <location>
        <begin position="314"/>
        <end position="377"/>
    </location>
</feature>
<dbReference type="EMBL" id="UGTJ01000001">
    <property type="protein sequence ID" value="SUB80842.1"/>
    <property type="molecule type" value="Genomic_DNA"/>
</dbReference>
<reference evidence="2 3" key="1">
    <citation type="submission" date="2018-06" db="EMBL/GenBank/DDBJ databases">
        <authorList>
            <consortium name="Pathogen Informatics"/>
            <person name="Doyle S."/>
        </authorList>
    </citation>
    <scope>NUCLEOTIDE SEQUENCE [LARGE SCALE GENOMIC DNA]</scope>
    <source>
        <strain evidence="2 3">NCTC13063</strain>
    </source>
</reference>
<comment type="caution">
    <text evidence="2">The sequence shown here is derived from an EMBL/GenBank/DDBJ whole genome shotgun (WGS) entry which is preliminary data.</text>
</comment>
<protein>
    <submittedName>
        <fullName evidence="2">Gram-negative bacterial tonB protein</fullName>
    </submittedName>
</protein>
<dbReference type="GO" id="GO:0055085">
    <property type="term" value="P:transmembrane transport"/>
    <property type="evidence" value="ECO:0007669"/>
    <property type="project" value="InterPro"/>
</dbReference>
<dbReference type="InterPro" id="IPR037682">
    <property type="entry name" value="TonB_C"/>
</dbReference>
<organism evidence="2 3">
    <name type="scientific">Segatella buccae</name>
    <dbReference type="NCBI Taxonomy" id="28126"/>
    <lineage>
        <taxon>Bacteria</taxon>
        <taxon>Pseudomonadati</taxon>
        <taxon>Bacteroidota</taxon>
        <taxon>Bacteroidia</taxon>
        <taxon>Bacteroidales</taxon>
        <taxon>Prevotellaceae</taxon>
        <taxon>Segatella</taxon>
    </lineage>
</organism>
<dbReference type="Gene3D" id="3.30.1150.10">
    <property type="match status" value="1"/>
</dbReference>
<dbReference type="SUPFAM" id="SSF74653">
    <property type="entry name" value="TolA/TonB C-terminal domain"/>
    <property type="match status" value="1"/>
</dbReference>
<evidence type="ECO:0000313" key="3">
    <source>
        <dbReference type="Proteomes" id="UP000255283"/>
    </source>
</evidence>
<dbReference type="Proteomes" id="UP000255283">
    <property type="component" value="Unassembled WGS sequence"/>
</dbReference>
<name>A0AAQ1UJV5_9BACT</name>
<proteinExistence type="predicted"/>
<accession>A0AAQ1UJV5</accession>
<evidence type="ECO:0000313" key="2">
    <source>
        <dbReference type="EMBL" id="SUB80842.1"/>
    </source>
</evidence>
<dbReference type="Pfam" id="PF03544">
    <property type="entry name" value="TonB_C"/>
    <property type="match status" value="1"/>
</dbReference>
<evidence type="ECO:0000259" key="1">
    <source>
        <dbReference type="Pfam" id="PF03544"/>
    </source>
</evidence>
<dbReference type="AlphaFoldDB" id="A0AAQ1UJV5"/>